<dbReference type="InterPro" id="IPR008778">
    <property type="entry name" value="Pirin_C_dom"/>
</dbReference>
<feature type="binding site" evidence="2">
    <location>
        <position position="100"/>
    </location>
    <ligand>
        <name>Fe cation</name>
        <dbReference type="ChEBI" id="CHEBI:24875"/>
    </ligand>
</feature>
<dbReference type="InterPro" id="IPR003829">
    <property type="entry name" value="Pirin_N_dom"/>
</dbReference>
<dbReference type="CDD" id="cd02247">
    <property type="entry name" value="cupin_pirin_C"/>
    <property type="match status" value="1"/>
</dbReference>
<dbReference type="RefSeq" id="WP_316436529.1">
    <property type="nucleotide sequence ID" value="NZ_CP053587.1"/>
</dbReference>
<dbReference type="InterPro" id="IPR011051">
    <property type="entry name" value="RmlC_Cupin_sf"/>
</dbReference>
<dbReference type="SUPFAM" id="SSF51182">
    <property type="entry name" value="RmlC-like cupins"/>
    <property type="match status" value="1"/>
</dbReference>
<keyword evidence="2" id="KW-0479">Metal-binding</keyword>
<feature type="binding site" evidence="2">
    <location>
        <position position="56"/>
    </location>
    <ligand>
        <name>Fe cation</name>
        <dbReference type="ChEBI" id="CHEBI:24875"/>
    </ligand>
</feature>
<dbReference type="PIRSF" id="PIRSF006232">
    <property type="entry name" value="Pirin"/>
    <property type="match status" value="1"/>
</dbReference>
<feature type="binding site" evidence="2">
    <location>
        <position position="102"/>
    </location>
    <ligand>
        <name>Fe cation</name>
        <dbReference type="ChEBI" id="CHEBI:24875"/>
    </ligand>
</feature>
<protein>
    <submittedName>
        <fullName evidence="6">Pirin family protein</fullName>
    </submittedName>
</protein>
<organism evidence="6">
    <name type="scientific">Leptolyngbya sp. NK1-12</name>
    <dbReference type="NCBI Taxonomy" id="2547451"/>
    <lineage>
        <taxon>Bacteria</taxon>
        <taxon>Bacillati</taxon>
        <taxon>Cyanobacteriota</taxon>
        <taxon>Cyanophyceae</taxon>
        <taxon>Leptolyngbyales</taxon>
        <taxon>Leptolyngbyaceae</taxon>
        <taxon>Leptolyngbya group</taxon>
        <taxon>Leptolyngbya</taxon>
    </lineage>
</organism>
<dbReference type="Pfam" id="PF02678">
    <property type="entry name" value="Pirin"/>
    <property type="match status" value="1"/>
</dbReference>
<feature type="binding site" evidence="2">
    <location>
        <position position="58"/>
    </location>
    <ligand>
        <name>Fe cation</name>
        <dbReference type="ChEBI" id="CHEBI:24875"/>
    </ligand>
</feature>
<sequence>MPILQLIEPEIKDLGGFVARRSLPYPNRQMVGPFIFFDQLGPSRLPAGQGIDVRPHPHINLATVTYLFEGALMHRDSLGTVQEIQPGAVNWMTAGSGIVHSERSPEADRHNEATIHGIQTWVALPAEHEETAPWFTHYPAETMPSWDENGVTVKLIAGRMSGYTSPVKVFSPIIYLDIMLSANAQFTLPADYSERAVYGVTTGLSIDGELLEPYQLAILEPGEVVLASSSSARCVVIGGEPLGPRYKWWNFVSSRPERIAQAKADWRNCRFAAVPDETEFIPLPETVTEANPYFP</sequence>
<comment type="cofactor">
    <cofactor evidence="2">
        <name>Fe cation</name>
        <dbReference type="ChEBI" id="CHEBI:24875"/>
    </cofactor>
    <text evidence="2">Binds 1 Fe cation per subunit.</text>
</comment>
<evidence type="ECO:0000256" key="3">
    <source>
        <dbReference type="RuleBase" id="RU003457"/>
    </source>
</evidence>
<proteinExistence type="inferred from homology"/>
<dbReference type="AlphaFoldDB" id="A0AA96WK90"/>
<evidence type="ECO:0000256" key="1">
    <source>
        <dbReference type="ARBA" id="ARBA00008416"/>
    </source>
</evidence>
<dbReference type="InterPro" id="IPR012093">
    <property type="entry name" value="Pirin"/>
</dbReference>
<feature type="domain" description="Pirin N-terminal" evidence="4">
    <location>
        <begin position="19"/>
        <end position="122"/>
    </location>
</feature>
<reference evidence="6" key="1">
    <citation type="submission" date="2020-05" db="EMBL/GenBank/DDBJ databases">
        <authorList>
            <person name="Zhu T."/>
            <person name="Keshari N."/>
            <person name="Lu X."/>
        </authorList>
    </citation>
    <scope>NUCLEOTIDE SEQUENCE</scope>
    <source>
        <strain evidence="6">NK1-12</strain>
    </source>
</reference>
<dbReference type="PANTHER" id="PTHR13903">
    <property type="entry name" value="PIRIN-RELATED"/>
    <property type="match status" value="1"/>
</dbReference>
<dbReference type="PANTHER" id="PTHR13903:SF8">
    <property type="entry name" value="PIRIN"/>
    <property type="match status" value="1"/>
</dbReference>
<comment type="similarity">
    <text evidence="1 3">Belongs to the pirin family.</text>
</comment>
<keyword evidence="2" id="KW-0408">Iron</keyword>
<dbReference type="Gene3D" id="2.60.120.10">
    <property type="entry name" value="Jelly Rolls"/>
    <property type="match status" value="2"/>
</dbReference>
<evidence type="ECO:0000259" key="4">
    <source>
        <dbReference type="Pfam" id="PF02678"/>
    </source>
</evidence>
<gene>
    <name evidence="6" type="ORF">HJG54_28945</name>
</gene>
<dbReference type="GO" id="GO:0046872">
    <property type="term" value="F:metal ion binding"/>
    <property type="evidence" value="ECO:0007669"/>
    <property type="project" value="UniProtKB-KW"/>
</dbReference>
<dbReference type="EMBL" id="CP053587">
    <property type="protein sequence ID" value="WNZ26953.1"/>
    <property type="molecule type" value="Genomic_DNA"/>
</dbReference>
<evidence type="ECO:0000259" key="5">
    <source>
        <dbReference type="Pfam" id="PF05726"/>
    </source>
</evidence>
<dbReference type="CDD" id="cd02909">
    <property type="entry name" value="cupin_pirin_N"/>
    <property type="match status" value="1"/>
</dbReference>
<accession>A0AA96WK90</accession>
<dbReference type="Pfam" id="PF05726">
    <property type="entry name" value="Pirin_C"/>
    <property type="match status" value="1"/>
</dbReference>
<evidence type="ECO:0000313" key="6">
    <source>
        <dbReference type="EMBL" id="WNZ26953.1"/>
    </source>
</evidence>
<name>A0AA96WK90_9CYAN</name>
<evidence type="ECO:0000256" key="2">
    <source>
        <dbReference type="PIRSR" id="PIRSR006232-1"/>
    </source>
</evidence>
<dbReference type="InterPro" id="IPR014710">
    <property type="entry name" value="RmlC-like_jellyroll"/>
</dbReference>
<feature type="domain" description="Pirin C-terminal" evidence="5">
    <location>
        <begin position="175"/>
        <end position="271"/>
    </location>
</feature>